<evidence type="ECO:0000313" key="4">
    <source>
        <dbReference type="Proteomes" id="UP000699691"/>
    </source>
</evidence>
<reference evidence="3" key="1">
    <citation type="submission" date="2020-04" db="EMBL/GenBank/DDBJ databases">
        <authorList>
            <person name="Zhang T."/>
        </authorList>
    </citation>
    <scope>NUCLEOTIDE SEQUENCE</scope>
    <source>
        <strain evidence="3">HKST-UBA02</strain>
    </source>
</reference>
<keyword evidence="3" id="KW-0808">Transferase</keyword>
<dbReference type="Gene3D" id="3.40.50.150">
    <property type="entry name" value="Vaccinia Virus protein VP39"/>
    <property type="match status" value="1"/>
</dbReference>
<feature type="domain" description="Methyltransferase type 11" evidence="2">
    <location>
        <begin position="49"/>
        <end position="144"/>
    </location>
</feature>
<evidence type="ECO:0000259" key="2">
    <source>
        <dbReference type="Pfam" id="PF08241"/>
    </source>
</evidence>
<dbReference type="PANTHER" id="PTHR42912">
    <property type="entry name" value="METHYLTRANSFERASE"/>
    <property type="match status" value="1"/>
</dbReference>
<dbReference type="GO" id="GO:0032259">
    <property type="term" value="P:methylation"/>
    <property type="evidence" value="ECO:0007669"/>
    <property type="project" value="UniProtKB-KW"/>
</dbReference>
<gene>
    <name evidence="3" type="ORF">KC573_01805</name>
</gene>
<dbReference type="SUPFAM" id="SSF53335">
    <property type="entry name" value="S-adenosyl-L-methionine-dependent methyltransferases"/>
    <property type="match status" value="1"/>
</dbReference>
<dbReference type="CDD" id="cd02440">
    <property type="entry name" value="AdoMet_MTases"/>
    <property type="match status" value="1"/>
</dbReference>
<protein>
    <submittedName>
        <fullName evidence="3">Class I SAM-dependent methyltransferase</fullName>
    </submittedName>
</protein>
<dbReference type="InterPro" id="IPR029063">
    <property type="entry name" value="SAM-dependent_MTases_sf"/>
</dbReference>
<dbReference type="InterPro" id="IPR013216">
    <property type="entry name" value="Methyltransf_11"/>
</dbReference>
<comment type="caution">
    <text evidence="3">The sequence shown here is derived from an EMBL/GenBank/DDBJ whole genome shotgun (WGS) entry which is preliminary data.</text>
</comment>
<keyword evidence="1" id="KW-0472">Membrane</keyword>
<dbReference type="InterPro" id="IPR050508">
    <property type="entry name" value="Methyltransf_Superfamily"/>
</dbReference>
<evidence type="ECO:0000313" key="3">
    <source>
        <dbReference type="EMBL" id="MCA9397538.1"/>
    </source>
</evidence>
<reference evidence="3" key="2">
    <citation type="journal article" date="2021" name="Microbiome">
        <title>Successional dynamics and alternative stable states in a saline activated sludge microbial community over 9 years.</title>
        <authorList>
            <person name="Wang Y."/>
            <person name="Ye J."/>
            <person name="Ju F."/>
            <person name="Liu L."/>
            <person name="Boyd J.A."/>
            <person name="Deng Y."/>
            <person name="Parks D.H."/>
            <person name="Jiang X."/>
            <person name="Yin X."/>
            <person name="Woodcroft B.J."/>
            <person name="Tyson G.W."/>
            <person name="Hugenholtz P."/>
            <person name="Polz M.F."/>
            <person name="Zhang T."/>
        </authorList>
    </citation>
    <scope>NUCLEOTIDE SEQUENCE</scope>
    <source>
        <strain evidence="3">HKST-UBA02</strain>
    </source>
</reference>
<dbReference type="Pfam" id="PF08241">
    <property type="entry name" value="Methyltransf_11"/>
    <property type="match status" value="1"/>
</dbReference>
<dbReference type="Proteomes" id="UP000699691">
    <property type="component" value="Unassembled WGS sequence"/>
</dbReference>
<dbReference type="AlphaFoldDB" id="A0A955LVJ7"/>
<name>A0A955LVJ7_UNCKA</name>
<proteinExistence type="predicted"/>
<dbReference type="EMBL" id="JAGQKY010000060">
    <property type="protein sequence ID" value="MCA9397538.1"/>
    <property type="molecule type" value="Genomic_DNA"/>
</dbReference>
<dbReference type="GO" id="GO:0008757">
    <property type="term" value="F:S-adenosylmethionine-dependent methyltransferase activity"/>
    <property type="evidence" value="ECO:0007669"/>
    <property type="project" value="InterPro"/>
</dbReference>
<sequence>MSEQTIDVSDYDRSGYDYRQYWDKRQYDNAVEQKIISQTLPHFSESLIDIGGGFGRLISSYQDKAKHITVFDYSNNNLNVAQSIIEAKGYEHIQTQQGDIYSMPFKDASFDTAIILRVIHHLERTSLALHEINRVMKPSGTLILQFANKVHLKNRLKALITRDATIINPKPVNLSKDGIFFQFHPDFIKEKLKENGFVVEQIISSSNIRIPFIYRMIPVPVLLFFETLLTPIFTKFYLGPSIFVIARKQ</sequence>
<keyword evidence="1" id="KW-1133">Transmembrane helix</keyword>
<feature type="transmembrane region" description="Helical" evidence="1">
    <location>
        <begin position="212"/>
        <end position="238"/>
    </location>
</feature>
<keyword evidence="1" id="KW-0812">Transmembrane</keyword>
<keyword evidence="3" id="KW-0489">Methyltransferase</keyword>
<organism evidence="3 4">
    <name type="scientific">candidate division WWE3 bacterium</name>
    <dbReference type="NCBI Taxonomy" id="2053526"/>
    <lineage>
        <taxon>Bacteria</taxon>
        <taxon>Katanobacteria</taxon>
    </lineage>
</organism>
<accession>A0A955LVJ7</accession>
<evidence type="ECO:0000256" key="1">
    <source>
        <dbReference type="SAM" id="Phobius"/>
    </source>
</evidence>